<organism evidence="2 3">
    <name type="scientific">Ancylostoma ceylanicum</name>
    <dbReference type="NCBI Taxonomy" id="53326"/>
    <lineage>
        <taxon>Eukaryota</taxon>
        <taxon>Metazoa</taxon>
        <taxon>Ecdysozoa</taxon>
        <taxon>Nematoda</taxon>
        <taxon>Chromadorea</taxon>
        <taxon>Rhabditida</taxon>
        <taxon>Rhabditina</taxon>
        <taxon>Rhabditomorpha</taxon>
        <taxon>Strongyloidea</taxon>
        <taxon>Ancylostomatidae</taxon>
        <taxon>Ancylostomatinae</taxon>
        <taxon>Ancylostoma</taxon>
    </lineage>
</organism>
<dbReference type="AlphaFoldDB" id="A0A016TH50"/>
<evidence type="ECO:0000256" key="1">
    <source>
        <dbReference type="SAM" id="MobiDB-lite"/>
    </source>
</evidence>
<keyword evidence="3" id="KW-1185">Reference proteome</keyword>
<dbReference type="EMBL" id="JARK01001437">
    <property type="protein sequence ID" value="EYC02304.1"/>
    <property type="molecule type" value="Genomic_DNA"/>
</dbReference>
<feature type="compositionally biased region" description="Acidic residues" evidence="1">
    <location>
        <begin position="51"/>
        <end position="75"/>
    </location>
</feature>
<feature type="region of interest" description="Disordered" evidence="1">
    <location>
        <begin position="22"/>
        <end position="75"/>
    </location>
</feature>
<proteinExistence type="predicted"/>
<reference evidence="3" key="1">
    <citation type="journal article" date="2015" name="Nat. Genet.">
        <title>The genome and transcriptome of the zoonotic hookworm Ancylostoma ceylanicum identify infection-specific gene families.</title>
        <authorList>
            <person name="Schwarz E.M."/>
            <person name="Hu Y."/>
            <person name="Antoshechkin I."/>
            <person name="Miller M.M."/>
            <person name="Sternberg P.W."/>
            <person name="Aroian R.V."/>
        </authorList>
    </citation>
    <scope>NUCLEOTIDE SEQUENCE</scope>
    <source>
        <strain evidence="3">HY135</strain>
    </source>
</reference>
<protein>
    <submittedName>
        <fullName evidence="2">Uncharacterized protein</fullName>
    </submittedName>
</protein>
<sequence length="75" mass="8221">MVTTRMMMKTSTTRRCMMSHLKARERDQKVRQRVVHKAASVSLSSPPCSGEGDDDEGDSGEDEDGDDAEGGEESD</sequence>
<accession>A0A016TH50</accession>
<evidence type="ECO:0000313" key="2">
    <source>
        <dbReference type="EMBL" id="EYC02304.1"/>
    </source>
</evidence>
<name>A0A016TH50_9BILA</name>
<dbReference type="Proteomes" id="UP000024635">
    <property type="component" value="Unassembled WGS sequence"/>
</dbReference>
<comment type="caution">
    <text evidence="2">The sequence shown here is derived from an EMBL/GenBank/DDBJ whole genome shotgun (WGS) entry which is preliminary data.</text>
</comment>
<evidence type="ECO:0000313" key="3">
    <source>
        <dbReference type="Proteomes" id="UP000024635"/>
    </source>
</evidence>
<gene>
    <name evidence="2" type="primary">Acey_s0101.g3423</name>
    <name evidence="2" type="ORF">Y032_0101g3423</name>
</gene>